<evidence type="ECO:0000313" key="5">
    <source>
        <dbReference type="Proteomes" id="UP001499851"/>
    </source>
</evidence>
<dbReference type="Gene3D" id="3.40.50.720">
    <property type="entry name" value="NAD(P)-binding Rossmann-like Domain"/>
    <property type="match status" value="2"/>
</dbReference>
<dbReference type="Pfam" id="PF02254">
    <property type="entry name" value="TrkA_N"/>
    <property type="match status" value="1"/>
</dbReference>
<accession>A0ABN2H5E4</accession>
<keyword evidence="5" id="KW-1185">Reference proteome</keyword>
<keyword evidence="1" id="KW-0812">Transmembrane</keyword>
<keyword evidence="1" id="KW-0472">Membrane</keyword>
<dbReference type="InterPro" id="IPR036291">
    <property type="entry name" value="NAD(P)-bd_dom_sf"/>
</dbReference>
<sequence>MRIFFTLRVMHPRQARFEDARPDRRVIVVGNNGLTLRFIKNLIDNFAFHVIAVIPTGPGGQRDEIRRASQENRRLSVLEAQQVGADTIREAGLTDAYAVALMDQNDVGNLHLALKIREMSHYLGDETLPRLVIRMYNRGLRDHMQKLLGDDGVFVKSDADMVARTYAAAALEQIPPGDIDIWGRRLYLARAADPRAQAQWVVAAGNEFGVDMIPVDADEAVRLLCLEPVAARRWVGPMLEAAAGWFRQSLHTLRRTFSRGLWMAAAVLMAVMLGGMTTLLTVNSLNAARKTDGDFWDALYMLAMMAAGGADPDTTDHWELRLTHVVVVVSGALLIPVVTGAIVQAVVERRYALAEGRMVRAVRDHVIVVGLGNMGTRVVETLRERRIPVVAIEKDREAIGVRAARAAGAQVLLGDASRPGTLEEAEVKYSRSLVAMAKQDSANLEAALSGLECRPDLRTVMRIYDPEFASLIRRNLNKNRSLHEASQHSSYSAPQVAAGSFARELTDDEILETIPVRGQIAYIAEVTVEESAWLDDVPAHKAAAPGSRRLLAVRRASGSIRWNPDDGFQIICGDTLLMLVTRRGLNEIREFCQPRDPAAAGTHRHVLD</sequence>
<gene>
    <name evidence="4" type="ORF">GCM10009830_31770</name>
</gene>
<dbReference type="InterPro" id="IPR006037">
    <property type="entry name" value="RCK_C"/>
</dbReference>
<reference evidence="4 5" key="1">
    <citation type="journal article" date="2019" name="Int. J. Syst. Evol. Microbiol.">
        <title>The Global Catalogue of Microorganisms (GCM) 10K type strain sequencing project: providing services to taxonomists for standard genome sequencing and annotation.</title>
        <authorList>
            <consortium name="The Broad Institute Genomics Platform"/>
            <consortium name="The Broad Institute Genome Sequencing Center for Infectious Disease"/>
            <person name="Wu L."/>
            <person name="Ma J."/>
        </authorList>
    </citation>
    <scope>NUCLEOTIDE SEQUENCE [LARGE SCALE GENOMIC DNA]</scope>
    <source>
        <strain evidence="4 5">JCM 16001</strain>
    </source>
</reference>
<evidence type="ECO:0000256" key="1">
    <source>
        <dbReference type="SAM" id="Phobius"/>
    </source>
</evidence>
<organism evidence="4 5">
    <name type="scientific">Glycomyces endophyticus</name>
    <dbReference type="NCBI Taxonomy" id="480996"/>
    <lineage>
        <taxon>Bacteria</taxon>
        <taxon>Bacillati</taxon>
        <taxon>Actinomycetota</taxon>
        <taxon>Actinomycetes</taxon>
        <taxon>Glycomycetales</taxon>
        <taxon>Glycomycetaceae</taxon>
        <taxon>Glycomyces</taxon>
    </lineage>
</organism>
<keyword evidence="4" id="KW-0406">Ion transport</keyword>
<dbReference type="PANTHER" id="PTHR43833">
    <property type="entry name" value="POTASSIUM CHANNEL PROTEIN 2-RELATED-RELATED"/>
    <property type="match status" value="1"/>
</dbReference>
<dbReference type="GO" id="GO:0034220">
    <property type="term" value="P:monoatomic ion transmembrane transport"/>
    <property type="evidence" value="ECO:0007669"/>
    <property type="project" value="UniProtKB-KW"/>
</dbReference>
<dbReference type="PROSITE" id="PS51202">
    <property type="entry name" value="RCK_C"/>
    <property type="match status" value="1"/>
</dbReference>
<dbReference type="PROSITE" id="PS51201">
    <property type="entry name" value="RCK_N"/>
    <property type="match status" value="1"/>
</dbReference>
<dbReference type="PANTHER" id="PTHR43833:SF11">
    <property type="entry name" value="VOLTAGE-GATED POTASSIUM CHANNEL KCH"/>
    <property type="match status" value="1"/>
</dbReference>
<evidence type="ECO:0000313" key="4">
    <source>
        <dbReference type="EMBL" id="GAA1682279.1"/>
    </source>
</evidence>
<name>A0ABN2H5E4_9ACTN</name>
<dbReference type="Proteomes" id="UP001499851">
    <property type="component" value="Unassembled WGS sequence"/>
</dbReference>
<feature type="transmembrane region" description="Helical" evidence="1">
    <location>
        <begin position="322"/>
        <end position="347"/>
    </location>
</feature>
<evidence type="ECO:0000259" key="3">
    <source>
        <dbReference type="PROSITE" id="PS51202"/>
    </source>
</evidence>
<dbReference type="SUPFAM" id="SSF51735">
    <property type="entry name" value="NAD(P)-binding Rossmann-fold domains"/>
    <property type="match status" value="1"/>
</dbReference>
<feature type="transmembrane region" description="Helical" evidence="1">
    <location>
        <begin position="261"/>
        <end position="282"/>
    </location>
</feature>
<keyword evidence="1" id="KW-1133">Transmembrane helix</keyword>
<dbReference type="InterPro" id="IPR003148">
    <property type="entry name" value="RCK_N"/>
</dbReference>
<feature type="domain" description="RCK N-terminal" evidence="2">
    <location>
        <begin position="363"/>
        <end position="490"/>
    </location>
</feature>
<dbReference type="EMBL" id="BAAAQF010000011">
    <property type="protein sequence ID" value="GAA1682279.1"/>
    <property type="molecule type" value="Genomic_DNA"/>
</dbReference>
<keyword evidence="4" id="KW-0407">Ion channel</keyword>
<dbReference type="SUPFAM" id="SSF116726">
    <property type="entry name" value="TrkA C-terminal domain-like"/>
    <property type="match status" value="1"/>
</dbReference>
<evidence type="ECO:0000259" key="2">
    <source>
        <dbReference type="PROSITE" id="PS51201"/>
    </source>
</evidence>
<proteinExistence type="predicted"/>
<feature type="domain" description="RCK C-terminal" evidence="3">
    <location>
        <begin position="511"/>
        <end position="594"/>
    </location>
</feature>
<dbReference type="InterPro" id="IPR036721">
    <property type="entry name" value="RCK_C_sf"/>
</dbReference>
<dbReference type="InterPro" id="IPR050721">
    <property type="entry name" value="Trk_Ktr_HKT_K-transport"/>
</dbReference>
<protein>
    <submittedName>
        <fullName evidence="4">Potassium channel protein</fullName>
    </submittedName>
</protein>
<comment type="caution">
    <text evidence="4">The sequence shown here is derived from an EMBL/GenBank/DDBJ whole genome shotgun (WGS) entry which is preliminary data.</text>
</comment>
<keyword evidence="4" id="KW-0813">Transport</keyword>